<accession>A0A2G9IAK0</accession>
<proteinExistence type="predicted"/>
<organism evidence="2 3">
    <name type="scientific">Handroanthus impetiginosus</name>
    <dbReference type="NCBI Taxonomy" id="429701"/>
    <lineage>
        <taxon>Eukaryota</taxon>
        <taxon>Viridiplantae</taxon>
        <taxon>Streptophyta</taxon>
        <taxon>Embryophyta</taxon>
        <taxon>Tracheophyta</taxon>
        <taxon>Spermatophyta</taxon>
        <taxon>Magnoliopsida</taxon>
        <taxon>eudicotyledons</taxon>
        <taxon>Gunneridae</taxon>
        <taxon>Pentapetalae</taxon>
        <taxon>asterids</taxon>
        <taxon>lamiids</taxon>
        <taxon>Lamiales</taxon>
        <taxon>Bignoniaceae</taxon>
        <taxon>Crescentiina</taxon>
        <taxon>Tabebuia alliance</taxon>
        <taxon>Handroanthus</taxon>
    </lineage>
</organism>
<reference evidence="3" key="1">
    <citation type="journal article" date="2018" name="Gigascience">
        <title>Genome assembly of the Pink Ipe (Handroanthus impetiginosus, Bignoniaceae), a highly valued, ecologically keystone Neotropical timber forest tree.</title>
        <authorList>
            <person name="Silva-Junior O.B."/>
            <person name="Grattapaglia D."/>
            <person name="Novaes E."/>
            <person name="Collevatti R.G."/>
        </authorList>
    </citation>
    <scope>NUCLEOTIDE SEQUENCE [LARGE SCALE GENOMIC DNA]</scope>
    <source>
        <strain evidence="3">cv. UFG-1</strain>
    </source>
</reference>
<sequence length="54" mass="6523">MSSSVEDMQRKVEFARQSGCWQGSEPFETHKLSFFVYFYLIIYLFIYLFLRIGI</sequence>
<evidence type="ECO:0000256" key="1">
    <source>
        <dbReference type="SAM" id="Phobius"/>
    </source>
</evidence>
<keyword evidence="3" id="KW-1185">Reference proteome</keyword>
<name>A0A2G9IAK0_9LAMI</name>
<keyword evidence="1" id="KW-0472">Membrane</keyword>
<evidence type="ECO:0000313" key="2">
    <source>
        <dbReference type="EMBL" id="PIN26786.1"/>
    </source>
</evidence>
<dbReference type="AlphaFoldDB" id="A0A2G9IAK0"/>
<keyword evidence="1" id="KW-0812">Transmembrane</keyword>
<feature type="transmembrane region" description="Helical" evidence="1">
    <location>
        <begin position="32"/>
        <end position="50"/>
    </location>
</feature>
<keyword evidence="1" id="KW-1133">Transmembrane helix</keyword>
<comment type="caution">
    <text evidence="2">The sequence shown here is derived from an EMBL/GenBank/DDBJ whole genome shotgun (WGS) entry which is preliminary data.</text>
</comment>
<gene>
    <name evidence="2" type="ORF">CDL12_00450</name>
</gene>
<protein>
    <submittedName>
        <fullName evidence="2">Uncharacterized protein</fullName>
    </submittedName>
</protein>
<evidence type="ECO:0000313" key="3">
    <source>
        <dbReference type="Proteomes" id="UP000231279"/>
    </source>
</evidence>
<dbReference type="Proteomes" id="UP000231279">
    <property type="component" value="Unassembled WGS sequence"/>
</dbReference>
<dbReference type="EMBL" id="NKXS01000050">
    <property type="protein sequence ID" value="PIN26786.1"/>
    <property type="molecule type" value="Genomic_DNA"/>
</dbReference>